<dbReference type="Gene3D" id="2.40.160.20">
    <property type="match status" value="1"/>
</dbReference>
<dbReference type="Proteomes" id="UP000619295">
    <property type="component" value="Unassembled WGS sequence"/>
</dbReference>
<reference evidence="1" key="1">
    <citation type="submission" date="2020-09" db="EMBL/GenBank/DDBJ databases">
        <title>Bosea spartocytisi sp. nov. a root nodule endophyte of Spartocytisus supranubius in the high mountain ecosystem fo the Teide National Park (Canary Islands, Spain).</title>
        <authorList>
            <person name="Pulido-Suarez L."/>
            <person name="Peix A."/>
            <person name="Igual J.M."/>
            <person name="Socas-Perez N."/>
            <person name="Velazquez E."/>
            <person name="Flores-Felix J.D."/>
            <person name="Leon-Barrios M."/>
        </authorList>
    </citation>
    <scope>NUCLEOTIDE SEQUENCE</scope>
    <source>
        <strain evidence="1">SSUT16</strain>
    </source>
</reference>
<accession>A0A927E6X3</accession>
<dbReference type="GO" id="GO:0016787">
    <property type="term" value="F:hydrolase activity"/>
    <property type="evidence" value="ECO:0007669"/>
    <property type="project" value="UniProtKB-KW"/>
</dbReference>
<comment type="caution">
    <text evidence="1">The sequence shown here is derived from an EMBL/GenBank/DDBJ whole genome shotgun (WGS) entry which is preliminary data.</text>
</comment>
<evidence type="ECO:0000313" key="2">
    <source>
        <dbReference type="Proteomes" id="UP000619295"/>
    </source>
</evidence>
<proteinExistence type="predicted"/>
<protein>
    <submittedName>
        <fullName evidence="1">Acyloxyacyl hydrolase</fullName>
    </submittedName>
</protein>
<dbReference type="EMBL" id="JACXWY010000004">
    <property type="protein sequence ID" value="MBD3845898.1"/>
    <property type="molecule type" value="Genomic_DNA"/>
</dbReference>
<dbReference type="AlphaFoldDB" id="A0A927E6X3"/>
<gene>
    <name evidence="1" type="ORF">IED13_09335</name>
</gene>
<keyword evidence="2" id="KW-1185">Reference proteome</keyword>
<dbReference type="Pfam" id="PF09411">
    <property type="entry name" value="PagL"/>
    <property type="match status" value="1"/>
</dbReference>
<name>A0A927E6X3_9HYPH</name>
<evidence type="ECO:0000313" key="1">
    <source>
        <dbReference type="EMBL" id="MBD3845898.1"/>
    </source>
</evidence>
<keyword evidence="1" id="KW-0378">Hydrolase</keyword>
<sequence length="184" mass="19679">MVGLLGFEAANAADLTTPLAYAPPAVGVGLISELRGGVLAHNPAGRESGSADVNLELLFVKPFQPADPVMAFFVPRIHLGTTINTAGDTSHVYAGFTWTYDFTDKLFAEASFGLGFHNGKTSDFVPRNRLALGCSPLFRESASLGYRISQNWSVMATVEHLSNAGLCNDNQGMTNYGVRVGYVF</sequence>
<dbReference type="InterPro" id="IPR018550">
    <property type="entry name" value="Lipid-A_deacylase-rel"/>
</dbReference>
<organism evidence="1 2">
    <name type="scientific">Bosea spartocytisi</name>
    <dbReference type="NCBI Taxonomy" id="2773451"/>
    <lineage>
        <taxon>Bacteria</taxon>
        <taxon>Pseudomonadati</taxon>
        <taxon>Pseudomonadota</taxon>
        <taxon>Alphaproteobacteria</taxon>
        <taxon>Hyphomicrobiales</taxon>
        <taxon>Boseaceae</taxon>
        <taxon>Bosea</taxon>
    </lineage>
</organism>